<reference evidence="2 3" key="1">
    <citation type="submission" date="2019-05" db="EMBL/GenBank/DDBJ databases">
        <title>Culicoidintestinum kansasii gen. nov., sp. nov. from the gastrointestinal tract of the biting midge, Culicoides sonorensis.</title>
        <authorList>
            <person name="Neupane S."/>
            <person name="Ghosh A."/>
            <person name="Gunther S."/>
            <person name="Martin K."/>
            <person name="Zurek L."/>
        </authorList>
    </citation>
    <scope>NUCLEOTIDE SEQUENCE [LARGE SCALE GENOMIC DNA]</scope>
    <source>
        <strain evidence="2 3">CS-1</strain>
    </source>
</reference>
<dbReference type="Proteomes" id="UP000306912">
    <property type="component" value="Unassembled WGS sequence"/>
</dbReference>
<evidence type="ECO:0000313" key="3">
    <source>
        <dbReference type="Proteomes" id="UP000306912"/>
    </source>
</evidence>
<protein>
    <submittedName>
        <fullName evidence="2">Uncharacterized protein</fullName>
    </submittedName>
</protein>
<organism evidence="2 3">
    <name type="scientific">Culicoidibacter larvae</name>
    <dbReference type="NCBI Taxonomy" id="2579976"/>
    <lineage>
        <taxon>Bacteria</taxon>
        <taxon>Bacillati</taxon>
        <taxon>Bacillota</taxon>
        <taxon>Culicoidibacteria</taxon>
        <taxon>Culicoidibacterales</taxon>
        <taxon>Culicoidibacteraceae</taxon>
        <taxon>Culicoidibacter</taxon>
    </lineage>
</organism>
<dbReference type="EMBL" id="VBWP01000006">
    <property type="protein sequence ID" value="TLG72969.1"/>
    <property type="molecule type" value="Genomic_DNA"/>
</dbReference>
<evidence type="ECO:0000256" key="1">
    <source>
        <dbReference type="SAM" id="Phobius"/>
    </source>
</evidence>
<feature type="transmembrane region" description="Helical" evidence="1">
    <location>
        <begin position="131"/>
        <end position="150"/>
    </location>
</feature>
<keyword evidence="1" id="KW-0472">Membrane</keyword>
<dbReference type="RefSeq" id="WP_138191195.1">
    <property type="nucleotide sequence ID" value="NZ_VBWP01000006.1"/>
</dbReference>
<evidence type="ECO:0000313" key="2">
    <source>
        <dbReference type="EMBL" id="TLG72969.1"/>
    </source>
</evidence>
<accession>A0A5R8QBD8</accession>
<proteinExistence type="predicted"/>
<name>A0A5R8QBD8_9FIRM</name>
<dbReference type="AlphaFoldDB" id="A0A5R8QBD8"/>
<feature type="transmembrane region" description="Helical" evidence="1">
    <location>
        <begin position="77"/>
        <end position="94"/>
    </location>
</feature>
<keyword evidence="1" id="KW-0812">Transmembrane</keyword>
<dbReference type="InParanoid" id="A0A5R8QBD8"/>
<keyword evidence="3" id="KW-1185">Reference proteome</keyword>
<keyword evidence="1" id="KW-1133">Transmembrane helix</keyword>
<comment type="caution">
    <text evidence="2">The sequence shown here is derived from an EMBL/GenBank/DDBJ whole genome shotgun (WGS) entry which is preliminary data.</text>
</comment>
<sequence>MARKMMGSSVKKTKTNEAAEKKKFMAQTAFLRKATLLLAIASVILAVSLLTVILLSGIVFSAQIGFDQILAKIGYSLLLLLIFIIAAVWFFINYNRLRKAQSITAMAYLLFVIVCTFSVFYSILINNFAPINFVYIIVDIIAIVALSKVLQLSNAQRSTAANKN</sequence>
<gene>
    <name evidence="2" type="ORF">FEZ08_07955</name>
</gene>
<feature type="transmembrane region" description="Helical" evidence="1">
    <location>
        <begin position="106"/>
        <end position="125"/>
    </location>
</feature>